<proteinExistence type="predicted"/>
<evidence type="ECO:0000256" key="5">
    <source>
        <dbReference type="ARBA" id="ARBA00022692"/>
    </source>
</evidence>
<evidence type="ECO:0000256" key="6">
    <source>
        <dbReference type="ARBA" id="ARBA00022989"/>
    </source>
</evidence>
<organism evidence="10 11">
    <name type="scientific">Candidatus Amesbacteria bacterium GW2011_GWA2_47_11b</name>
    <dbReference type="NCBI Taxonomy" id="1618358"/>
    <lineage>
        <taxon>Bacteria</taxon>
        <taxon>Candidatus Amesiibacteriota</taxon>
    </lineage>
</organism>
<dbReference type="AlphaFoldDB" id="A0A0G1RMZ5"/>
<feature type="transmembrane region" description="Helical" evidence="8">
    <location>
        <begin position="159"/>
        <end position="179"/>
    </location>
</feature>
<evidence type="ECO:0000259" key="9">
    <source>
        <dbReference type="Pfam" id="PF13231"/>
    </source>
</evidence>
<evidence type="ECO:0000256" key="2">
    <source>
        <dbReference type="ARBA" id="ARBA00022475"/>
    </source>
</evidence>
<dbReference type="GO" id="GO:0009103">
    <property type="term" value="P:lipopolysaccharide biosynthetic process"/>
    <property type="evidence" value="ECO:0007669"/>
    <property type="project" value="UniProtKB-ARBA"/>
</dbReference>
<protein>
    <recommendedName>
        <fullName evidence="9">Glycosyltransferase RgtA/B/C/D-like domain-containing protein</fullName>
    </recommendedName>
</protein>
<sequence length="463" mass="52543">MDRKVLIITILVVGAALRLAWLDKSPGSVNWDEAALGYNAYSLWKTGADEYGTKWPLALRSFDDYKPPLYAYLTAPVVGIFGLNEITTRLISALAGVASVGLVYVIAKKLVGEKEGLVAAGLMAIEPWAIFYSRGAWEANLSLAVFLTSVWLILTRRNLAGMIIAGINVFSYHSAKIYLWPLLVWGRKKMGVVIAVALFTIAMSSGGWARWTSAGGNWWEAGQKYFSYFSPANLFVRGTPELNQRVDGFGLYYGWEIFAWAIGLVWLVRNWRENKILAMWLILAPLPAIITRSWFNPVRVLPLWVAHTILVAIGLRRLTGWLKIIIVPWAVINLAWFGLAVLWQMPYSRYGDWQWGFKEVVQIISPVLDKYDQVVWETGQAQPYIFALFYLKYPPEEYQKAPRQGYDFGKFVFRKIYWPDDRNLKNTLFIGGVYSLPEEGAIGRTWDPQGYESARIQATPTQP</sequence>
<keyword evidence="3" id="KW-0328">Glycosyltransferase</keyword>
<feature type="transmembrane region" description="Helical" evidence="8">
    <location>
        <begin position="301"/>
        <end position="318"/>
    </location>
</feature>
<dbReference type="GO" id="GO:0005886">
    <property type="term" value="C:plasma membrane"/>
    <property type="evidence" value="ECO:0007669"/>
    <property type="project" value="UniProtKB-SubCell"/>
</dbReference>
<dbReference type="Proteomes" id="UP000034307">
    <property type="component" value="Unassembled WGS sequence"/>
</dbReference>
<keyword evidence="4" id="KW-0808">Transferase</keyword>
<dbReference type="STRING" id="1618358.UX80_C0002G0017"/>
<name>A0A0G1RMZ5_9BACT</name>
<evidence type="ECO:0000256" key="4">
    <source>
        <dbReference type="ARBA" id="ARBA00022679"/>
    </source>
</evidence>
<keyword evidence="6 8" id="KW-1133">Transmembrane helix</keyword>
<evidence type="ECO:0000256" key="7">
    <source>
        <dbReference type="ARBA" id="ARBA00023136"/>
    </source>
</evidence>
<dbReference type="PANTHER" id="PTHR33908:SF3">
    <property type="entry name" value="UNDECAPRENYL PHOSPHATE-ALPHA-4-AMINO-4-DEOXY-L-ARABINOSE ARABINOSYL TRANSFERASE"/>
    <property type="match status" value="1"/>
</dbReference>
<feature type="domain" description="Glycosyltransferase RgtA/B/C/D-like" evidence="9">
    <location>
        <begin position="66"/>
        <end position="154"/>
    </location>
</feature>
<dbReference type="PANTHER" id="PTHR33908">
    <property type="entry name" value="MANNOSYLTRANSFERASE YKCB-RELATED"/>
    <property type="match status" value="1"/>
</dbReference>
<feature type="transmembrane region" description="Helical" evidence="8">
    <location>
        <begin position="191"/>
        <end position="209"/>
    </location>
</feature>
<keyword evidence="7 8" id="KW-0472">Membrane</keyword>
<gene>
    <name evidence="10" type="ORF">UX80_C0002G0017</name>
</gene>
<dbReference type="GO" id="GO:0016763">
    <property type="term" value="F:pentosyltransferase activity"/>
    <property type="evidence" value="ECO:0007669"/>
    <property type="project" value="TreeGrafter"/>
</dbReference>
<feature type="transmembrane region" description="Helical" evidence="8">
    <location>
        <begin position="86"/>
        <end position="107"/>
    </location>
</feature>
<evidence type="ECO:0000313" key="10">
    <source>
        <dbReference type="EMBL" id="KKU58482.1"/>
    </source>
</evidence>
<accession>A0A0G1RMZ5</accession>
<evidence type="ECO:0000256" key="1">
    <source>
        <dbReference type="ARBA" id="ARBA00004651"/>
    </source>
</evidence>
<comment type="caution">
    <text evidence="10">The sequence shown here is derived from an EMBL/GenBank/DDBJ whole genome shotgun (WGS) entry which is preliminary data.</text>
</comment>
<reference evidence="10 11" key="1">
    <citation type="journal article" date="2015" name="Nature">
        <title>rRNA introns, odd ribosomes, and small enigmatic genomes across a large radiation of phyla.</title>
        <authorList>
            <person name="Brown C.T."/>
            <person name="Hug L.A."/>
            <person name="Thomas B.C."/>
            <person name="Sharon I."/>
            <person name="Castelle C.J."/>
            <person name="Singh A."/>
            <person name="Wilkins M.J."/>
            <person name="Williams K.H."/>
            <person name="Banfield J.F."/>
        </authorList>
    </citation>
    <scope>NUCLEOTIDE SEQUENCE [LARGE SCALE GENOMIC DNA]</scope>
</reference>
<dbReference type="GO" id="GO:0010041">
    <property type="term" value="P:response to iron(III) ion"/>
    <property type="evidence" value="ECO:0007669"/>
    <property type="project" value="TreeGrafter"/>
</dbReference>
<dbReference type="InterPro" id="IPR050297">
    <property type="entry name" value="LipidA_mod_glycosyltrf_83"/>
</dbReference>
<comment type="subcellular location">
    <subcellularLocation>
        <location evidence="1">Cell membrane</location>
        <topology evidence="1">Multi-pass membrane protein</topology>
    </subcellularLocation>
</comment>
<feature type="transmembrane region" description="Helical" evidence="8">
    <location>
        <begin position="250"/>
        <end position="269"/>
    </location>
</feature>
<dbReference type="EMBL" id="LCNO01000002">
    <property type="protein sequence ID" value="KKU58482.1"/>
    <property type="molecule type" value="Genomic_DNA"/>
</dbReference>
<feature type="transmembrane region" description="Helical" evidence="8">
    <location>
        <begin position="276"/>
        <end position="295"/>
    </location>
</feature>
<evidence type="ECO:0000313" key="11">
    <source>
        <dbReference type="Proteomes" id="UP000034307"/>
    </source>
</evidence>
<keyword evidence="5 8" id="KW-0812">Transmembrane</keyword>
<evidence type="ECO:0000256" key="8">
    <source>
        <dbReference type="SAM" id="Phobius"/>
    </source>
</evidence>
<feature type="transmembrane region" description="Helical" evidence="8">
    <location>
        <begin position="325"/>
        <end position="343"/>
    </location>
</feature>
<dbReference type="InterPro" id="IPR038731">
    <property type="entry name" value="RgtA/B/C-like"/>
</dbReference>
<evidence type="ECO:0000256" key="3">
    <source>
        <dbReference type="ARBA" id="ARBA00022676"/>
    </source>
</evidence>
<dbReference type="Pfam" id="PF13231">
    <property type="entry name" value="PMT_2"/>
    <property type="match status" value="1"/>
</dbReference>
<keyword evidence="2" id="KW-1003">Cell membrane</keyword>